<feature type="chain" id="PRO_5022736676" evidence="2">
    <location>
        <begin position="21"/>
        <end position="193"/>
    </location>
</feature>
<comment type="caution">
    <text evidence="3">The sequence shown here is derived from an EMBL/GenBank/DDBJ whole genome shotgun (WGS) entry which is preliminary data.</text>
</comment>
<evidence type="ECO:0000256" key="2">
    <source>
        <dbReference type="SAM" id="SignalP"/>
    </source>
</evidence>
<reference evidence="4" key="1">
    <citation type="submission" date="2018-12" db="EMBL/GenBank/DDBJ databases">
        <title>The complete genome of Metarhizium rileyi, a key fungal pathogen of Lepidoptera.</title>
        <authorList>
            <person name="Binneck E."/>
            <person name="Lastra C.C.L."/>
            <person name="Sosa-Gomez D.R."/>
        </authorList>
    </citation>
    <scope>NUCLEOTIDE SEQUENCE [LARGE SCALE GENOMIC DNA]</scope>
    <source>
        <strain evidence="4">Cep018-CH2</strain>
    </source>
</reference>
<evidence type="ECO:0000313" key="3">
    <source>
        <dbReference type="EMBL" id="TWU77055.1"/>
    </source>
</evidence>
<dbReference type="AlphaFoldDB" id="A0A5C6GGK0"/>
<name>A0A5C6GGK0_METRR</name>
<feature type="region of interest" description="Disordered" evidence="1">
    <location>
        <begin position="144"/>
        <end position="174"/>
    </location>
</feature>
<dbReference type="Proteomes" id="UP000317257">
    <property type="component" value="Unassembled WGS sequence"/>
</dbReference>
<evidence type="ECO:0000313" key="4">
    <source>
        <dbReference type="Proteomes" id="UP000317257"/>
    </source>
</evidence>
<accession>A0A5C6GGK0</accession>
<dbReference type="EMBL" id="SBHS01000004">
    <property type="protein sequence ID" value="TWU77055.1"/>
    <property type="molecule type" value="Genomic_DNA"/>
</dbReference>
<gene>
    <name evidence="3" type="ORF">ED733_007884</name>
</gene>
<sequence length="193" mass="20894">MKFAQSTTGAVVLLSTLAQAVPCVKPKFEDKQAKSFCCNIEKPANDSNIVTDLPGMVGTPCALYKISVQEICPQGSTDKKKCKVRVQSAETVPPTNWTSVTQFPDIVDTPGGVKNLETHVKGKIYKPKQTPGQTTNDFIQQYKPSQEPKNEEDEDACVQELSATSGQPDQPGHDEFVAGGTANEALHVFVLLL</sequence>
<keyword evidence="2" id="KW-0732">Signal</keyword>
<organism evidence="3 4">
    <name type="scientific">Metarhizium rileyi (strain RCEF 4871)</name>
    <name type="common">Nomuraea rileyi</name>
    <dbReference type="NCBI Taxonomy" id="1649241"/>
    <lineage>
        <taxon>Eukaryota</taxon>
        <taxon>Fungi</taxon>
        <taxon>Dikarya</taxon>
        <taxon>Ascomycota</taxon>
        <taxon>Pezizomycotina</taxon>
        <taxon>Sordariomycetes</taxon>
        <taxon>Hypocreomycetidae</taxon>
        <taxon>Hypocreales</taxon>
        <taxon>Clavicipitaceae</taxon>
        <taxon>Metarhizium</taxon>
    </lineage>
</organism>
<evidence type="ECO:0000256" key="1">
    <source>
        <dbReference type="SAM" id="MobiDB-lite"/>
    </source>
</evidence>
<proteinExistence type="predicted"/>
<protein>
    <submittedName>
        <fullName evidence="3">Uncharacterized protein</fullName>
    </submittedName>
</protein>
<feature type="signal peptide" evidence="2">
    <location>
        <begin position="1"/>
        <end position="20"/>
    </location>
</feature>